<gene>
    <name evidence="2" type="ORF">MHBO_002898</name>
</gene>
<dbReference type="InterPro" id="IPR050122">
    <property type="entry name" value="RTK"/>
</dbReference>
<sequence length="84" mass="9905">MIKGGYRISKPLDGPIECPEYFYNIMVDCWETNPENRPTFKALHKMLKDYSIHDTEESDEDDIYGMWDNDNVKICDEFDHNPGI</sequence>
<dbReference type="EMBL" id="JBDODL010001282">
    <property type="protein sequence ID" value="MES1921364.1"/>
    <property type="molecule type" value="Genomic_DNA"/>
</dbReference>
<keyword evidence="3" id="KW-1185">Reference proteome</keyword>
<dbReference type="Proteomes" id="UP001439008">
    <property type="component" value="Unassembled WGS sequence"/>
</dbReference>
<dbReference type="PANTHER" id="PTHR24416:SF611">
    <property type="entry name" value="TYROSINE-PROTEIN KINASE TRANSMEMBRANE RECEPTOR ROR"/>
    <property type="match status" value="1"/>
</dbReference>
<dbReference type="SUPFAM" id="SSF56112">
    <property type="entry name" value="Protein kinase-like (PK-like)"/>
    <property type="match status" value="1"/>
</dbReference>
<feature type="domain" description="Serine-threonine/tyrosine-protein kinase catalytic" evidence="1">
    <location>
        <begin position="10"/>
        <end position="47"/>
    </location>
</feature>
<dbReference type="InterPro" id="IPR011009">
    <property type="entry name" value="Kinase-like_dom_sf"/>
</dbReference>
<reference evidence="2 3" key="1">
    <citation type="journal article" date="2024" name="BMC Biol.">
        <title>Comparative genomics of Ascetosporea gives new insight into the evolutionary basis for animal parasitism in Rhizaria.</title>
        <authorList>
            <person name="Hiltunen Thoren M."/>
            <person name="Onut-Brannstrom I."/>
            <person name="Alfjorden A."/>
            <person name="Peckova H."/>
            <person name="Swords F."/>
            <person name="Hooper C."/>
            <person name="Holzer A.S."/>
            <person name="Bass D."/>
            <person name="Burki F."/>
        </authorList>
    </citation>
    <scope>NUCLEOTIDE SEQUENCE [LARGE SCALE GENOMIC DNA]</scope>
    <source>
        <strain evidence="2">20-A016</strain>
    </source>
</reference>
<dbReference type="Gene3D" id="1.10.510.10">
    <property type="entry name" value="Transferase(Phosphotransferase) domain 1"/>
    <property type="match status" value="1"/>
</dbReference>
<proteinExistence type="predicted"/>
<dbReference type="PANTHER" id="PTHR24416">
    <property type="entry name" value="TYROSINE-PROTEIN KINASE RECEPTOR"/>
    <property type="match status" value="1"/>
</dbReference>
<evidence type="ECO:0000259" key="1">
    <source>
        <dbReference type="Pfam" id="PF07714"/>
    </source>
</evidence>
<protein>
    <recommendedName>
        <fullName evidence="1">Serine-threonine/tyrosine-protein kinase catalytic domain-containing protein</fullName>
    </recommendedName>
</protein>
<evidence type="ECO:0000313" key="2">
    <source>
        <dbReference type="EMBL" id="MES1921364.1"/>
    </source>
</evidence>
<evidence type="ECO:0000313" key="3">
    <source>
        <dbReference type="Proteomes" id="UP001439008"/>
    </source>
</evidence>
<dbReference type="InterPro" id="IPR001245">
    <property type="entry name" value="Ser-Thr/Tyr_kinase_cat_dom"/>
</dbReference>
<name>A0ABV2ANW2_9EUKA</name>
<accession>A0ABV2ANW2</accession>
<organism evidence="2 3">
    <name type="scientific">Bonamia ostreae</name>
    <dbReference type="NCBI Taxonomy" id="126728"/>
    <lineage>
        <taxon>Eukaryota</taxon>
        <taxon>Sar</taxon>
        <taxon>Rhizaria</taxon>
        <taxon>Endomyxa</taxon>
        <taxon>Ascetosporea</taxon>
        <taxon>Haplosporida</taxon>
        <taxon>Bonamia</taxon>
    </lineage>
</organism>
<dbReference type="Pfam" id="PF07714">
    <property type="entry name" value="PK_Tyr_Ser-Thr"/>
    <property type="match status" value="1"/>
</dbReference>
<comment type="caution">
    <text evidence="2">The sequence shown here is derived from an EMBL/GenBank/DDBJ whole genome shotgun (WGS) entry which is preliminary data.</text>
</comment>